<dbReference type="Proteomes" id="UP000014974">
    <property type="component" value="Unassembled WGS sequence"/>
</dbReference>
<gene>
    <name evidence="1" type="ORF">ADICYQ_5082</name>
</gene>
<accession>S7V8N0</accession>
<evidence type="ECO:0000313" key="2">
    <source>
        <dbReference type="Proteomes" id="UP000014974"/>
    </source>
</evidence>
<evidence type="ECO:0000313" key="1">
    <source>
        <dbReference type="EMBL" id="EPR65937.1"/>
    </source>
</evidence>
<reference evidence="1 2" key="1">
    <citation type="journal article" date="2013" name="Genome Announc.">
        <title>Draft Genome Sequence of Cyclobacterium qasimii Strain M12-11BT, Isolated from Arctic Marine Sediment.</title>
        <authorList>
            <person name="Shivaji S."/>
            <person name="Ara S."/>
            <person name="Singh A."/>
            <person name="Kumar Pinnaka A."/>
        </authorList>
    </citation>
    <scope>NUCLEOTIDE SEQUENCE [LARGE SCALE GENOMIC DNA]</scope>
    <source>
        <strain evidence="1 2">M12-11B</strain>
    </source>
</reference>
<organism evidence="1 2">
    <name type="scientific">Cyclobacterium qasimii M12-11B</name>
    <dbReference type="NCBI Taxonomy" id="641524"/>
    <lineage>
        <taxon>Bacteria</taxon>
        <taxon>Pseudomonadati</taxon>
        <taxon>Bacteroidota</taxon>
        <taxon>Cytophagia</taxon>
        <taxon>Cytophagales</taxon>
        <taxon>Cyclobacteriaceae</taxon>
        <taxon>Cyclobacterium</taxon>
    </lineage>
</organism>
<comment type="caution">
    <text evidence="1">The sequence shown here is derived from an EMBL/GenBank/DDBJ whole genome shotgun (WGS) entry which is preliminary data.</text>
</comment>
<proteinExistence type="predicted"/>
<dbReference type="EMBL" id="ATNM01000172">
    <property type="protein sequence ID" value="EPR65937.1"/>
    <property type="molecule type" value="Genomic_DNA"/>
</dbReference>
<dbReference type="STRING" id="641524.ADICYQ_5082"/>
<protein>
    <submittedName>
        <fullName evidence="1">Uncharacterized protein</fullName>
    </submittedName>
</protein>
<dbReference type="AlphaFoldDB" id="S7V8N0"/>
<sequence length="44" mass="5026">MPVLISPKLILFFQLPIVFRYFHGSVIGWKAVKTCKAAMNFLSL</sequence>
<name>S7V8N0_9BACT</name>